<dbReference type="VEuPathDB" id="FungiDB:H257_04815"/>
<dbReference type="GO" id="GO:0004674">
    <property type="term" value="F:protein serine/threonine kinase activity"/>
    <property type="evidence" value="ECO:0007669"/>
    <property type="project" value="UniProtKB-KW"/>
</dbReference>
<dbReference type="PROSITE" id="PS00107">
    <property type="entry name" value="PROTEIN_KINASE_ATP"/>
    <property type="match status" value="1"/>
</dbReference>
<keyword evidence="1 10" id="KW-0723">Serine/threonine-protein kinase</keyword>
<evidence type="ECO:0000256" key="10">
    <source>
        <dbReference type="RuleBase" id="RU000304"/>
    </source>
</evidence>
<keyword evidence="5 7" id="KW-0067">ATP-binding</keyword>
<feature type="binding site" evidence="7">
    <location>
        <begin position="382"/>
        <end position="383"/>
    </location>
    <ligand>
        <name>ATP</name>
        <dbReference type="ChEBI" id="CHEBI:30616"/>
    </ligand>
</feature>
<feature type="domain" description="Protein kinase" evidence="12">
    <location>
        <begin position="272"/>
        <end position="476"/>
    </location>
</feature>
<keyword evidence="14" id="KW-1185">Reference proteome</keyword>
<dbReference type="SMART" id="SM00220">
    <property type="entry name" value="S_TKc"/>
    <property type="match status" value="1"/>
</dbReference>
<proteinExistence type="inferred from homology"/>
<feature type="compositionally biased region" description="Low complexity" evidence="11">
    <location>
        <begin position="460"/>
        <end position="476"/>
    </location>
</feature>
<gene>
    <name evidence="13" type="ORF">B5M09_001772</name>
</gene>
<protein>
    <recommendedName>
        <fullName evidence="12">Protein kinase domain-containing protein</fullName>
    </recommendedName>
</protein>
<dbReference type="InterPro" id="IPR000719">
    <property type="entry name" value="Prot_kinase_dom"/>
</dbReference>
<dbReference type="Gene3D" id="1.10.510.10">
    <property type="entry name" value="Transferase(Phosphotransferase) domain 1"/>
    <property type="match status" value="1"/>
</dbReference>
<sequence>MYKLLEEHKNTHFRFTTATIDATMPRLSEADEAVLAKDREEHPECTHSTTISSSCRSINGDRQCETLRRIFRKCPGRQPALILDVKDQTQDNSVEANTDSDSHDAVLDPFQLFRSRGGIQHDDGGMSPFRGGFMGQPPHPFESMDDIMQEMLRPFGFGSFGFGPSDNDDNGVHAPYLLANKPPDSSDDEDDDVLSSSIPEDRELPQHHARGQLRRKSSSSRLSVSRAPFRTSLDPSVEEQNHDKSRYRVTYVTVAPTQLLTVRAKFTLDDFKYTDKKLGFGKFGYVYLAKQRTAAETEVALKVQQQPLFHPHILRLYRYFHEDSLAYLVLEYAPHGSLQRLLSDQPRGYFAEAVAVAFVHQVVRAVQYLHARHVIHRDIKPENLLLGTLDTIKVADFGLAIHAPPPNRKRRHFCGTPEYMSPEIVDHQEYSVEVDVWSVGIVAYELLVGHTPFRGDVRDSSSPSSLPVVSTSCCLS</sequence>
<evidence type="ECO:0000313" key="13">
    <source>
        <dbReference type="EMBL" id="RQM24251.1"/>
    </source>
</evidence>
<dbReference type="SUPFAM" id="SSF56112">
    <property type="entry name" value="Protein kinase-like (PK-like)"/>
    <property type="match status" value="1"/>
</dbReference>
<accession>A0A3R7WFQ7</accession>
<evidence type="ECO:0000259" key="12">
    <source>
        <dbReference type="PROSITE" id="PS50011"/>
    </source>
</evidence>
<reference evidence="13" key="1">
    <citation type="submission" date="2018-07" db="EMBL/GenBank/DDBJ databases">
        <title>Annotation of Aphanomyces astaci genome assembly.</title>
        <authorList>
            <person name="Studholme D.J."/>
        </authorList>
    </citation>
    <scope>NUCLEOTIDE SEQUENCE [LARGE SCALE GENOMIC DNA]</scope>
    <source>
        <strain evidence="13">Pc</strain>
    </source>
</reference>
<feature type="compositionally biased region" description="Basic residues" evidence="11">
    <location>
        <begin position="207"/>
        <end position="218"/>
    </location>
</feature>
<dbReference type="Pfam" id="PF00069">
    <property type="entry name" value="Pkinase"/>
    <property type="match status" value="1"/>
</dbReference>
<dbReference type="Proteomes" id="UP000284702">
    <property type="component" value="Unassembled WGS sequence"/>
</dbReference>
<evidence type="ECO:0000313" key="14">
    <source>
        <dbReference type="Proteomes" id="UP000284702"/>
    </source>
</evidence>
<evidence type="ECO:0000256" key="11">
    <source>
        <dbReference type="SAM" id="MobiDB-lite"/>
    </source>
</evidence>
<evidence type="ECO:0000256" key="2">
    <source>
        <dbReference type="ARBA" id="ARBA00022679"/>
    </source>
</evidence>
<dbReference type="PANTHER" id="PTHR24350">
    <property type="entry name" value="SERINE/THREONINE-PROTEIN KINASE IAL-RELATED"/>
    <property type="match status" value="1"/>
</dbReference>
<name>A0A3R7WFQ7_APHAT</name>
<organism evidence="13 14">
    <name type="scientific">Aphanomyces astaci</name>
    <name type="common">Crayfish plague agent</name>
    <dbReference type="NCBI Taxonomy" id="112090"/>
    <lineage>
        <taxon>Eukaryota</taxon>
        <taxon>Sar</taxon>
        <taxon>Stramenopiles</taxon>
        <taxon>Oomycota</taxon>
        <taxon>Saprolegniomycetes</taxon>
        <taxon>Saprolegniales</taxon>
        <taxon>Verrucalvaceae</taxon>
        <taxon>Aphanomyces</taxon>
    </lineage>
</organism>
<evidence type="ECO:0000256" key="4">
    <source>
        <dbReference type="ARBA" id="ARBA00022777"/>
    </source>
</evidence>
<feature type="binding site" evidence="7">
    <location>
        <begin position="331"/>
        <end position="333"/>
    </location>
    <ligand>
        <name>ATP</name>
        <dbReference type="ChEBI" id="CHEBI:30616"/>
    </ligand>
</feature>
<dbReference type="InterPro" id="IPR008271">
    <property type="entry name" value="Ser/Thr_kinase_AS"/>
</dbReference>
<comment type="similarity">
    <text evidence="10">Belongs to the protein kinase superfamily.</text>
</comment>
<evidence type="ECO:0000256" key="8">
    <source>
        <dbReference type="PIRSR" id="PIRSR630616-3"/>
    </source>
</evidence>
<feature type="binding site" evidence="7 9">
    <location>
        <position position="302"/>
    </location>
    <ligand>
        <name>ATP</name>
        <dbReference type="ChEBI" id="CHEBI:30616"/>
    </ligand>
</feature>
<evidence type="ECO:0000256" key="6">
    <source>
        <dbReference type="PIRSR" id="PIRSR630616-1"/>
    </source>
</evidence>
<feature type="binding site" evidence="7">
    <location>
        <position position="396"/>
    </location>
    <ligand>
        <name>ATP</name>
        <dbReference type="ChEBI" id="CHEBI:30616"/>
    </ligand>
</feature>
<dbReference type="InterPro" id="IPR017441">
    <property type="entry name" value="Protein_kinase_ATP_BS"/>
</dbReference>
<keyword evidence="2" id="KW-0808">Transferase</keyword>
<evidence type="ECO:0000256" key="3">
    <source>
        <dbReference type="ARBA" id="ARBA00022741"/>
    </source>
</evidence>
<evidence type="ECO:0000256" key="5">
    <source>
        <dbReference type="ARBA" id="ARBA00022840"/>
    </source>
</evidence>
<keyword evidence="3 7" id="KW-0547">Nucleotide-binding</keyword>
<feature type="region of interest" description="Disordered" evidence="11">
    <location>
        <begin position="166"/>
        <end position="242"/>
    </location>
</feature>
<feature type="region of interest" description="Disordered" evidence="11">
    <location>
        <begin position="457"/>
        <end position="476"/>
    </location>
</feature>
<dbReference type="AlphaFoldDB" id="A0A3R7WFQ7"/>
<dbReference type="GO" id="GO:0005524">
    <property type="term" value="F:ATP binding"/>
    <property type="evidence" value="ECO:0007669"/>
    <property type="project" value="UniProtKB-UniRule"/>
</dbReference>
<dbReference type="PROSITE" id="PS50011">
    <property type="entry name" value="PROTEIN_KINASE_DOM"/>
    <property type="match status" value="1"/>
</dbReference>
<dbReference type="EMBL" id="MZMZ02002752">
    <property type="protein sequence ID" value="RQM24251.1"/>
    <property type="molecule type" value="Genomic_DNA"/>
</dbReference>
<feature type="active site" description="Proton acceptor" evidence="6">
    <location>
        <position position="378"/>
    </location>
</feature>
<comment type="caution">
    <text evidence="13">The sequence shown here is derived from an EMBL/GenBank/DDBJ whole genome shotgun (WGS) entry which is preliminary data.</text>
</comment>
<keyword evidence="4" id="KW-0418">Kinase</keyword>
<feature type="binding site" evidence="7">
    <location>
        <position position="282"/>
    </location>
    <ligand>
        <name>ATP</name>
        <dbReference type="ChEBI" id="CHEBI:30616"/>
    </ligand>
</feature>
<evidence type="ECO:0000256" key="9">
    <source>
        <dbReference type="PROSITE-ProRule" id="PRU10141"/>
    </source>
</evidence>
<evidence type="ECO:0000256" key="1">
    <source>
        <dbReference type="ARBA" id="ARBA00022527"/>
    </source>
</evidence>
<dbReference type="InterPro" id="IPR030616">
    <property type="entry name" value="Aur-like"/>
</dbReference>
<dbReference type="InterPro" id="IPR011009">
    <property type="entry name" value="Kinase-like_dom_sf"/>
</dbReference>
<feature type="cross-link" description="Glycyl lysine isopeptide (Lys-Gly) (interchain with G-Cter in SUMO2)" evidence="8">
    <location>
        <position position="380"/>
    </location>
</feature>
<evidence type="ECO:0000256" key="7">
    <source>
        <dbReference type="PIRSR" id="PIRSR630616-2"/>
    </source>
</evidence>
<dbReference type="PROSITE" id="PS00108">
    <property type="entry name" value="PROTEIN_KINASE_ST"/>
    <property type="match status" value="1"/>
</dbReference>